<gene>
    <name evidence="16" type="ORF">B4U80_05507</name>
</gene>
<evidence type="ECO:0000256" key="5">
    <source>
        <dbReference type="ARBA" id="ARBA00022840"/>
    </source>
</evidence>
<feature type="binding site" evidence="9">
    <location>
        <position position="162"/>
    </location>
    <ligand>
        <name>ATP</name>
        <dbReference type="ChEBI" id="CHEBI:30616"/>
    </ligand>
</feature>
<comment type="catalytic activity">
    <reaction evidence="6 13">
        <text>L-threonyl-[protein] + ATP = O-phospho-L-threonyl-[protein] + ADP + H(+)</text>
        <dbReference type="Rhea" id="RHEA:46608"/>
        <dbReference type="Rhea" id="RHEA-COMP:11060"/>
        <dbReference type="Rhea" id="RHEA-COMP:11605"/>
        <dbReference type="ChEBI" id="CHEBI:15378"/>
        <dbReference type="ChEBI" id="CHEBI:30013"/>
        <dbReference type="ChEBI" id="CHEBI:30616"/>
        <dbReference type="ChEBI" id="CHEBI:61977"/>
        <dbReference type="ChEBI" id="CHEBI:456216"/>
        <dbReference type="EC" id="2.7.11.1"/>
    </reaction>
</comment>
<dbReference type="Gene3D" id="1.10.510.10">
    <property type="entry name" value="Transferase(Phosphotransferase) domain 1"/>
    <property type="match status" value="1"/>
</dbReference>
<dbReference type="PANTHER" id="PTHR24350">
    <property type="entry name" value="SERINE/THREONINE-PROTEIN KINASE IAL-RELATED"/>
    <property type="match status" value="1"/>
</dbReference>
<dbReference type="PROSITE" id="PS50011">
    <property type="entry name" value="PROTEIN_KINASE_DOM"/>
    <property type="match status" value="1"/>
</dbReference>
<evidence type="ECO:0000256" key="11">
    <source>
        <dbReference type="PROSITE-ProRule" id="PRU10141"/>
    </source>
</evidence>
<evidence type="ECO:0000256" key="13">
    <source>
        <dbReference type="RuleBase" id="RU367134"/>
    </source>
</evidence>
<sequence>MNHPPSTLTVSKYQNGATSKNENYATNNDGTIKMELTSFEIGRPLGKGKFGNVYLARAKPYDHTVAIKMLFKSQLLKNNVQHQLRREIEIQSHMQHPNILRLYGYFHDKQRIYLVLEYAPQGELYSKLRKVGRFDNETALIHRDIKPENILLGYFGELKIADFGWSVHAPSFRRGTMCGTLDYLPPEMVMHQPYNEKVDHWCLGILTYEFLVGKPPFETEDSSTTYRRIVNLDYAFPSYVNEYAKIFISSLLRRKPNERASFESCRESMWMQTFCKDKFDKHLL</sequence>
<evidence type="ECO:0000256" key="7">
    <source>
        <dbReference type="ARBA" id="ARBA00048679"/>
    </source>
</evidence>
<dbReference type="InterPro" id="IPR000719">
    <property type="entry name" value="Prot_kinase_dom"/>
</dbReference>
<dbReference type="Proteomes" id="UP000288716">
    <property type="component" value="Unassembled WGS sequence"/>
</dbReference>
<keyword evidence="17" id="KW-1185">Reference proteome</keyword>
<dbReference type="InterPro" id="IPR030616">
    <property type="entry name" value="Aur-like"/>
</dbReference>
<evidence type="ECO:0000256" key="9">
    <source>
        <dbReference type="PIRSR" id="PIRSR630616-2"/>
    </source>
</evidence>
<comment type="similarity">
    <text evidence="13">Belongs to the protein kinase superfamily. Ser/Thr protein kinase family. Aurora subfamily.</text>
</comment>
<dbReference type="InterPro" id="IPR008271">
    <property type="entry name" value="Ser/Thr_kinase_AS"/>
</dbReference>
<evidence type="ECO:0000256" key="2">
    <source>
        <dbReference type="ARBA" id="ARBA00022679"/>
    </source>
</evidence>
<dbReference type="PROSITE" id="PS00107">
    <property type="entry name" value="PROTEIN_KINASE_ATP"/>
    <property type="match status" value="1"/>
</dbReference>
<dbReference type="OrthoDB" id="377346at2759"/>
<proteinExistence type="inferred from homology"/>
<dbReference type="InterPro" id="IPR011009">
    <property type="entry name" value="Kinase-like_dom_sf"/>
</dbReference>
<feature type="domain" description="Protein kinase" evidence="15">
    <location>
        <begin position="39"/>
        <end position="271"/>
    </location>
</feature>
<dbReference type="Pfam" id="PF00069">
    <property type="entry name" value="Pkinase"/>
    <property type="match status" value="2"/>
</dbReference>
<evidence type="ECO:0000313" key="16">
    <source>
        <dbReference type="EMBL" id="RWS30071.1"/>
    </source>
</evidence>
<feature type="region of interest" description="Disordered" evidence="14">
    <location>
        <begin position="1"/>
        <end position="22"/>
    </location>
</feature>
<evidence type="ECO:0000256" key="10">
    <source>
        <dbReference type="PIRSR" id="PIRSR630616-3"/>
    </source>
</evidence>
<dbReference type="EC" id="2.7.11.1" evidence="13"/>
<dbReference type="GO" id="GO:0005524">
    <property type="term" value="F:ATP binding"/>
    <property type="evidence" value="ECO:0007669"/>
    <property type="project" value="UniProtKB-UniRule"/>
</dbReference>
<feature type="binding site" evidence="9">
    <location>
        <position position="49"/>
    </location>
    <ligand>
        <name>ATP</name>
        <dbReference type="ChEBI" id="CHEBI:30616"/>
    </ligand>
</feature>
<dbReference type="SMART" id="SM00220">
    <property type="entry name" value="S_TKc"/>
    <property type="match status" value="1"/>
</dbReference>
<keyword evidence="5 9" id="KW-0067">ATP-binding</keyword>
<dbReference type="SUPFAM" id="SSF56112">
    <property type="entry name" value="Protein kinase-like (PK-like)"/>
    <property type="match status" value="1"/>
</dbReference>
<comment type="caution">
    <text evidence="16">The sequence shown here is derived from an EMBL/GenBank/DDBJ whole genome shotgun (WGS) entry which is preliminary data.</text>
</comment>
<dbReference type="GO" id="GO:0004674">
    <property type="term" value="F:protein serine/threonine kinase activity"/>
    <property type="evidence" value="ECO:0007669"/>
    <property type="project" value="UniProtKB-KW"/>
</dbReference>
<protein>
    <recommendedName>
        <fullName evidence="13">Aurora kinase</fullName>
        <ecNumber evidence="13">2.7.11.1</ecNumber>
    </recommendedName>
</protein>
<evidence type="ECO:0000256" key="3">
    <source>
        <dbReference type="ARBA" id="ARBA00022741"/>
    </source>
</evidence>
<evidence type="ECO:0000256" key="12">
    <source>
        <dbReference type="RuleBase" id="RU000304"/>
    </source>
</evidence>
<reference evidence="16 17" key="1">
    <citation type="journal article" date="2018" name="Gigascience">
        <title>Genomes of trombidid mites reveal novel predicted allergens and laterally-transferred genes associated with secondary metabolism.</title>
        <authorList>
            <person name="Dong X."/>
            <person name="Chaisiri K."/>
            <person name="Xia D."/>
            <person name="Armstrong S.D."/>
            <person name="Fang Y."/>
            <person name="Donnelly M.J."/>
            <person name="Kadowaki T."/>
            <person name="McGarry J.W."/>
            <person name="Darby A.C."/>
            <person name="Makepeace B.L."/>
        </authorList>
    </citation>
    <scope>NUCLEOTIDE SEQUENCE [LARGE SCALE GENOMIC DNA]</scope>
    <source>
        <strain evidence="16">UoL-UT</strain>
    </source>
</reference>
<feature type="binding site" evidence="9">
    <location>
        <begin position="148"/>
        <end position="149"/>
    </location>
    <ligand>
        <name>ATP</name>
        <dbReference type="ChEBI" id="CHEBI:30616"/>
    </ligand>
</feature>
<keyword evidence="3 9" id="KW-0547">Nucleotide-binding</keyword>
<keyword evidence="4 13" id="KW-0418">Kinase</keyword>
<feature type="binding site" evidence="9 11">
    <location>
        <position position="68"/>
    </location>
    <ligand>
        <name>ATP</name>
        <dbReference type="ChEBI" id="CHEBI:30616"/>
    </ligand>
</feature>
<name>A0A443SRA5_9ACAR</name>
<evidence type="ECO:0000259" key="15">
    <source>
        <dbReference type="PROSITE" id="PS50011"/>
    </source>
</evidence>
<feature type="binding site" evidence="9">
    <location>
        <begin position="117"/>
        <end position="119"/>
    </location>
    <ligand>
        <name>ATP</name>
        <dbReference type="ChEBI" id="CHEBI:30616"/>
    </ligand>
</feature>
<evidence type="ECO:0000313" key="17">
    <source>
        <dbReference type="Proteomes" id="UP000288716"/>
    </source>
</evidence>
<dbReference type="STRING" id="299467.A0A443SRA5"/>
<evidence type="ECO:0000256" key="14">
    <source>
        <dbReference type="SAM" id="MobiDB-lite"/>
    </source>
</evidence>
<evidence type="ECO:0000256" key="6">
    <source>
        <dbReference type="ARBA" id="ARBA00047899"/>
    </source>
</evidence>
<dbReference type="AlphaFoldDB" id="A0A443SRA5"/>
<dbReference type="Gene3D" id="3.30.200.20">
    <property type="entry name" value="Phosphorylase Kinase, domain 1"/>
    <property type="match status" value="1"/>
</dbReference>
<evidence type="ECO:0000256" key="8">
    <source>
        <dbReference type="PIRSR" id="PIRSR630616-1"/>
    </source>
</evidence>
<dbReference type="EMBL" id="NCKV01000653">
    <property type="protein sequence ID" value="RWS30071.1"/>
    <property type="molecule type" value="Genomic_DNA"/>
</dbReference>
<dbReference type="PROSITE" id="PS00108">
    <property type="entry name" value="PROTEIN_KINASE_ST"/>
    <property type="match status" value="1"/>
</dbReference>
<evidence type="ECO:0000256" key="1">
    <source>
        <dbReference type="ARBA" id="ARBA00022527"/>
    </source>
</evidence>
<comment type="catalytic activity">
    <reaction evidence="7 13">
        <text>L-seryl-[protein] + ATP = O-phospho-L-seryl-[protein] + ADP + H(+)</text>
        <dbReference type="Rhea" id="RHEA:17989"/>
        <dbReference type="Rhea" id="RHEA-COMP:9863"/>
        <dbReference type="Rhea" id="RHEA-COMP:11604"/>
        <dbReference type="ChEBI" id="CHEBI:15378"/>
        <dbReference type="ChEBI" id="CHEBI:29999"/>
        <dbReference type="ChEBI" id="CHEBI:30616"/>
        <dbReference type="ChEBI" id="CHEBI:83421"/>
        <dbReference type="ChEBI" id="CHEBI:456216"/>
        <dbReference type="EC" id="2.7.11.1"/>
    </reaction>
</comment>
<dbReference type="FunFam" id="3.30.200.20:FF:000042">
    <property type="entry name" value="Aurora kinase A"/>
    <property type="match status" value="1"/>
</dbReference>
<keyword evidence="2 13" id="KW-0808">Transferase</keyword>
<feature type="cross-link" description="Glycyl lysine isopeptide (Lys-Gly) (interchain with G-Cter in SUMO2)" evidence="10">
    <location>
        <position position="146"/>
    </location>
</feature>
<dbReference type="InterPro" id="IPR017441">
    <property type="entry name" value="Protein_kinase_ATP_BS"/>
</dbReference>
<dbReference type="VEuPathDB" id="VectorBase:LDEU001965"/>
<organism evidence="16 17">
    <name type="scientific">Leptotrombidium deliense</name>
    <dbReference type="NCBI Taxonomy" id="299467"/>
    <lineage>
        <taxon>Eukaryota</taxon>
        <taxon>Metazoa</taxon>
        <taxon>Ecdysozoa</taxon>
        <taxon>Arthropoda</taxon>
        <taxon>Chelicerata</taxon>
        <taxon>Arachnida</taxon>
        <taxon>Acari</taxon>
        <taxon>Acariformes</taxon>
        <taxon>Trombidiformes</taxon>
        <taxon>Prostigmata</taxon>
        <taxon>Anystina</taxon>
        <taxon>Parasitengona</taxon>
        <taxon>Trombiculoidea</taxon>
        <taxon>Trombiculidae</taxon>
        <taxon>Leptotrombidium</taxon>
    </lineage>
</organism>
<feature type="active site" description="Proton acceptor" evidence="8">
    <location>
        <position position="144"/>
    </location>
</feature>
<accession>A0A443SRA5</accession>
<dbReference type="CDD" id="cd14007">
    <property type="entry name" value="STKc_Aurora"/>
    <property type="match status" value="1"/>
</dbReference>
<evidence type="ECO:0000256" key="4">
    <source>
        <dbReference type="ARBA" id="ARBA00022777"/>
    </source>
</evidence>
<keyword evidence="1 12" id="KW-0723">Serine/threonine-protein kinase</keyword>